<sequence>MSRVHTLTSLTPFLFAVRQYHNSQKESAHWLVGRPRHIGNIKARGVNARVAKPRHAKARREKLDVRAFMSCARCVIRLEDEVKTWPTNRARLLIGLLLKLSY</sequence>
<reference evidence="1 2" key="1">
    <citation type="submission" date="2018-06" db="EMBL/GenBank/DDBJ databases">
        <title>The Genome of Cuscuta australis (Dodder) Provides Insight into the Evolution of Plant Parasitism.</title>
        <authorList>
            <person name="Liu H."/>
        </authorList>
    </citation>
    <scope>NUCLEOTIDE SEQUENCE [LARGE SCALE GENOMIC DNA]</scope>
    <source>
        <strain evidence="2">cv. Yunnan</strain>
        <tissue evidence="1">Vines</tissue>
    </source>
</reference>
<organism evidence="1 2">
    <name type="scientific">Cuscuta australis</name>
    <dbReference type="NCBI Taxonomy" id="267555"/>
    <lineage>
        <taxon>Eukaryota</taxon>
        <taxon>Viridiplantae</taxon>
        <taxon>Streptophyta</taxon>
        <taxon>Embryophyta</taxon>
        <taxon>Tracheophyta</taxon>
        <taxon>Spermatophyta</taxon>
        <taxon>Magnoliopsida</taxon>
        <taxon>eudicotyledons</taxon>
        <taxon>Gunneridae</taxon>
        <taxon>Pentapetalae</taxon>
        <taxon>asterids</taxon>
        <taxon>lamiids</taxon>
        <taxon>Solanales</taxon>
        <taxon>Convolvulaceae</taxon>
        <taxon>Cuscuteae</taxon>
        <taxon>Cuscuta</taxon>
        <taxon>Cuscuta subgen. Grammica</taxon>
        <taxon>Cuscuta sect. Cleistogrammica</taxon>
    </lineage>
</organism>
<dbReference type="Proteomes" id="UP000249390">
    <property type="component" value="Unassembled WGS sequence"/>
</dbReference>
<evidence type="ECO:0000313" key="1">
    <source>
        <dbReference type="EMBL" id="RAL49971.1"/>
    </source>
</evidence>
<protein>
    <submittedName>
        <fullName evidence="1">Uncharacterized protein</fullName>
    </submittedName>
</protein>
<gene>
    <name evidence="1" type="ORF">DM860_017472</name>
</gene>
<dbReference type="EMBL" id="NQVE01000074">
    <property type="protein sequence ID" value="RAL49971.1"/>
    <property type="molecule type" value="Genomic_DNA"/>
</dbReference>
<accession>A0A328E0K7</accession>
<dbReference type="AlphaFoldDB" id="A0A328E0K7"/>
<evidence type="ECO:0000313" key="2">
    <source>
        <dbReference type="Proteomes" id="UP000249390"/>
    </source>
</evidence>
<keyword evidence="2" id="KW-1185">Reference proteome</keyword>
<name>A0A328E0K7_9ASTE</name>
<proteinExistence type="predicted"/>
<comment type="caution">
    <text evidence="1">The sequence shown here is derived from an EMBL/GenBank/DDBJ whole genome shotgun (WGS) entry which is preliminary data.</text>
</comment>